<dbReference type="InterPro" id="IPR017853">
    <property type="entry name" value="GH"/>
</dbReference>
<dbReference type="SMART" id="SM00642">
    <property type="entry name" value="Aamy"/>
    <property type="match status" value="1"/>
</dbReference>
<dbReference type="InterPro" id="IPR006047">
    <property type="entry name" value="GH13_cat_dom"/>
</dbReference>
<evidence type="ECO:0000313" key="5">
    <source>
        <dbReference type="EMBL" id="OKL48989.1"/>
    </source>
</evidence>
<evidence type="ECO:0000256" key="3">
    <source>
        <dbReference type="SAM" id="MobiDB-lite"/>
    </source>
</evidence>
<dbReference type="STRING" id="1921764.BSR28_03465"/>
<feature type="domain" description="Glycosyl hydrolase family 13 catalytic" evidence="4">
    <location>
        <begin position="25"/>
        <end position="354"/>
    </location>
</feature>
<dbReference type="GO" id="GO:0005975">
    <property type="term" value="P:carbohydrate metabolic process"/>
    <property type="evidence" value="ECO:0007669"/>
    <property type="project" value="InterPro"/>
</dbReference>
<keyword evidence="6" id="KW-1185">Reference proteome</keyword>
<reference evidence="5 6" key="1">
    <citation type="submission" date="2016-11" db="EMBL/GenBank/DDBJ databases">
        <title>Actinomyces gypaetusis sp. nov. isolated from the vulture Gypaetus barbatus in Qinghai Tibet Plateau China.</title>
        <authorList>
            <person name="Meng X."/>
        </authorList>
    </citation>
    <scope>NUCLEOTIDE SEQUENCE [LARGE SCALE GENOMIC DNA]</scope>
    <source>
        <strain evidence="5 6">VUL4_2</strain>
    </source>
</reference>
<dbReference type="PANTHER" id="PTHR10357:SF210">
    <property type="entry name" value="MALTODEXTRIN GLUCOSIDASE"/>
    <property type="match status" value="1"/>
</dbReference>
<dbReference type="EMBL" id="MQSV01000002">
    <property type="protein sequence ID" value="OKL48989.1"/>
    <property type="molecule type" value="Genomic_DNA"/>
</dbReference>
<dbReference type="Gene3D" id="3.20.20.80">
    <property type="entry name" value="Glycosidases"/>
    <property type="match status" value="1"/>
</dbReference>
<name>A0A1Q5PN89_9ACTO</name>
<keyword evidence="1" id="KW-0378">Hydrolase</keyword>
<dbReference type="GO" id="GO:0016798">
    <property type="term" value="F:hydrolase activity, acting on glycosyl bonds"/>
    <property type="evidence" value="ECO:0007669"/>
    <property type="project" value="UniProtKB-KW"/>
</dbReference>
<dbReference type="Proteomes" id="UP000186785">
    <property type="component" value="Unassembled WGS sequence"/>
</dbReference>
<dbReference type="SUPFAM" id="SSF51445">
    <property type="entry name" value="(Trans)glycosidases"/>
    <property type="match status" value="1"/>
</dbReference>
<feature type="region of interest" description="Disordered" evidence="3">
    <location>
        <begin position="405"/>
        <end position="428"/>
    </location>
</feature>
<protein>
    <recommendedName>
        <fullName evidence="4">Glycosyl hydrolase family 13 catalytic domain-containing protein</fullName>
    </recommendedName>
</protein>
<evidence type="ECO:0000313" key="6">
    <source>
        <dbReference type="Proteomes" id="UP000186785"/>
    </source>
</evidence>
<dbReference type="PANTHER" id="PTHR10357">
    <property type="entry name" value="ALPHA-AMYLASE FAMILY MEMBER"/>
    <property type="match status" value="1"/>
</dbReference>
<sequence>MVMSTDSALPIPELPDWANYVQWWQVYPLGALGADTTGQDPNSYGKLSDLIPWLDHARDLGLNGLSLGPIFKSELHGYDTIDYFQIDPRIGTLDDFQALLAAAHERGLKVMLDGVFNHVSKNYPWEPEQAPAHLAIDDAGNVRVFEGHGQLQELDLQKPATKALIGKVLSYWTDLGVDAWRFDAAYALDGPAISEVLSSFRSQYPQVLLAAEIIHGDYPQLVAQAGFHTCTQYELWKAIWSALKDENLYELAWACGRHNYFTRAFLPWTFIGNHDVTRIASQLPLASRHLAPLLLSTLPGMPTVYYGDELAWEGLKEERFGGDDAIRQALPKQVPGPSERPLEYSHYARLLGLRRRFPQITSGQVQILAVAGAALAYAVRDQAGKPVMVVALNAGQKHSTLPLGEGISGLTASDPEGSVNGEPAPSSSRAQYLAGQDAGWEADRFELDPGAWMIWEV</sequence>
<comment type="caution">
    <text evidence="5">The sequence shown here is derived from an EMBL/GenBank/DDBJ whole genome shotgun (WGS) entry which is preliminary data.</text>
</comment>
<keyword evidence="2" id="KW-0326">Glycosidase</keyword>
<gene>
    <name evidence="5" type="ORF">BSR29_03895</name>
</gene>
<dbReference type="Pfam" id="PF00128">
    <property type="entry name" value="Alpha-amylase"/>
    <property type="match status" value="2"/>
</dbReference>
<evidence type="ECO:0000256" key="1">
    <source>
        <dbReference type="ARBA" id="ARBA00022801"/>
    </source>
</evidence>
<dbReference type="OrthoDB" id="9802433at2"/>
<organism evidence="5 6">
    <name type="scientific">Boudabousia liubingyangii</name>
    <dbReference type="NCBI Taxonomy" id="1921764"/>
    <lineage>
        <taxon>Bacteria</taxon>
        <taxon>Bacillati</taxon>
        <taxon>Actinomycetota</taxon>
        <taxon>Actinomycetes</taxon>
        <taxon>Actinomycetales</taxon>
        <taxon>Actinomycetaceae</taxon>
        <taxon>Boudabousia</taxon>
    </lineage>
</organism>
<accession>A0A1Q5PN89</accession>
<proteinExistence type="predicted"/>
<dbReference type="AlphaFoldDB" id="A0A1Q5PN89"/>
<evidence type="ECO:0000256" key="2">
    <source>
        <dbReference type="ARBA" id="ARBA00023295"/>
    </source>
</evidence>
<evidence type="ECO:0000259" key="4">
    <source>
        <dbReference type="SMART" id="SM00642"/>
    </source>
</evidence>